<reference evidence="4" key="1">
    <citation type="journal article" date="2014" name="Int. J. Syst. Evol. Microbiol.">
        <title>Complete genome sequence of Corynebacterium casei LMG S-19264T (=DSM 44701T), isolated from a smear-ripened cheese.</title>
        <authorList>
            <consortium name="US DOE Joint Genome Institute (JGI-PGF)"/>
            <person name="Walter F."/>
            <person name="Albersmeier A."/>
            <person name="Kalinowski J."/>
            <person name="Ruckert C."/>
        </authorList>
    </citation>
    <scope>NUCLEOTIDE SEQUENCE</scope>
    <source>
        <strain evidence="4">JCM 19831</strain>
    </source>
</reference>
<reference evidence="4" key="2">
    <citation type="submission" date="2020-09" db="EMBL/GenBank/DDBJ databases">
        <authorList>
            <person name="Sun Q."/>
            <person name="Ohkuma M."/>
        </authorList>
    </citation>
    <scope>NUCLEOTIDE SEQUENCE</scope>
    <source>
        <strain evidence="4">JCM 19831</strain>
    </source>
</reference>
<gene>
    <name evidence="4" type="ORF">GCM10007977_068330</name>
</gene>
<dbReference type="RefSeq" id="WP_190254129.1">
    <property type="nucleotide sequence ID" value="NZ_BMPI01000039.1"/>
</dbReference>
<accession>A0A917U5J6</accession>
<comment type="caution">
    <text evidence="4">The sequence shown here is derived from an EMBL/GenBank/DDBJ whole genome shotgun (WGS) entry which is preliminary data.</text>
</comment>
<evidence type="ECO:0000313" key="5">
    <source>
        <dbReference type="Proteomes" id="UP000642070"/>
    </source>
</evidence>
<feature type="transmembrane region" description="Helical" evidence="2">
    <location>
        <begin position="394"/>
        <end position="415"/>
    </location>
</feature>
<feature type="region of interest" description="Disordered" evidence="1">
    <location>
        <begin position="346"/>
        <end position="386"/>
    </location>
</feature>
<evidence type="ECO:0000256" key="2">
    <source>
        <dbReference type="SAM" id="Phobius"/>
    </source>
</evidence>
<dbReference type="PANTHER" id="PTHR48125:SF12">
    <property type="entry name" value="AT HOOK TRANSCRIPTION FACTOR FAMILY-RELATED"/>
    <property type="match status" value="1"/>
</dbReference>
<keyword evidence="3" id="KW-0732">Signal</keyword>
<dbReference type="AlphaFoldDB" id="A0A917U5J6"/>
<sequence>MDAPAAHRTRWQLRAGSLVLLTTVCSLVFTAPAHADPEEGPSDPPSVEVPTSNPPPPTEEPTTGPPPTTEAPPTTRPPTKPPPPSPTPTHNLKLSVSDIVVGDAYWQGDGAAELVIAVQNIGSHVGADQVNGFYVLPSGAQPVGVYGTAGCVVTDVKALSFGCRLGEGKVGRVVVKVNVDENAWKLSGPGTVTASVRDTEHNRDLVRSRNFTIRFTAQPPTPGIALSASQLELPAAAAPQAQTAQLQVKLRNTGAAKGAGAVELVTPPGVDVVSFPAACRSHRRIAEDRDRCDLGDLTAGREVAATFGLAISAAAREQLPLTGAVHGYLTPAGRPAVETRADYRITGPPIAGESPLPTDAPASPAPVPLVGGTGAARRDDSDSNLLSSEQLSSAPFVVGIVGLVAVVGFLVVLSLRRRMSGAGRDDDDELSEDEVEEVVLVPAGELPAAPMPRSPIPRSITLPRLPPGPVAGSGFRHSDGSFRDPGRDDDDRLPETS</sequence>
<feature type="signal peptide" evidence="3">
    <location>
        <begin position="1"/>
        <end position="35"/>
    </location>
</feature>
<keyword evidence="2" id="KW-0472">Membrane</keyword>
<evidence type="ECO:0000256" key="3">
    <source>
        <dbReference type="SAM" id="SignalP"/>
    </source>
</evidence>
<keyword evidence="2" id="KW-1133">Transmembrane helix</keyword>
<feature type="region of interest" description="Disordered" evidence="1">
    <location>
        <begin position="446"/>
        <end position="497"/>
    </location>
</feature>
<proteinExistence type="predicted"/>
<feature type="chain" id="PRO_5037056861" evidence="3">
    <location>
        <begin position="36"/>
        <end position="497"/>
    </location>
</feature>
<dbReference type="PANTHER" id="PTHR48125">
    <property type="entry name" value="LP07818P1"/>
    <property type="match status" value="1"/>
</dbReference>
<evidence type="ECO:0000313" key="4">
    <source>
        <dbReference type="EMBL" id="GGM56953.1"/>
    </source>
</evidence>
<dbReference type="Proteomes" id="UP000642070">
    <property type="component" value="Unassembled WGS sequence"/>
</dbReference>
<keyword evidence="5" id="KW-1185">Reference proteome</keyword>
<organism evidence="4 5">
    <name type="scientific">Dactylosporangium sucinum</name>
    <dbReference type="NCBI Taxonomy" id="1424081"/>
    <lineage>
        <taxon>Bacteria</taxon>
        <taxon>Bacillati</taxon>
        <taxon>Actinomycetota</taxon>
        <taxon>Actinomycetes</taxon>
        <taxon>Micromonosporales</taxon>
        <taxon>Micromonosporaceae</taxon>
        <taxon>Dactylosporangium</taxon>
    </lineage>
</organism>
<feature type="compositionally biased region" description="Basic and acidic residues" evidence="1">
    <location>
        <begin position="476"/>
        <end position="497"/>
    </location>
</feature>
<feature type="region of interest" description="Disordered" evidence="1">
    <location>
        <begin position="34"/>
        <end position="92"/>
    </location>
</feature>
<keyword evidence="2" id="KW-0812">Transmembrane</keyword>
<evidence type="ECO:0000256" key="1">
    <source>
        <dbReference type="SAM" id="MobiDB-lite"/>
    </source>
</evidence>
<dbReference type="EMBL" id="BMPI01000039">
    <property type="protein sequence ID" value="GGM56953.1"/>
    <property type="molecule type" value="Genomic_DNA"/>
</dbReference>
<feature type="compositionally biased region" description="Pro residues" evidence="1">
    <location>
        <begin position="52"/>
        <end position="87"/>
    </location>
</feature>
<protein>
    <submittedName>
        <fullName evidence="4">Uncharacterized protein</fullName>
    </submittedName>
</protein>
<name>A0A917U5J6_9ACTN</name>